<evidence type="ECO:0000256" key="4">
    <source>
        <dbReference type="ARBA" id="ARBA00023065"/>
    </source>
</evidence>
<accession>A0A516Q1G3</accession>
<dbReference type="EMBL" id="CP041692">
    <property type="protein sequence ID" value="QDP97051.1"/>
    <property type="molecule type" value="Genomic_DNA"/>
</dbReference>
<reference evidence="9 10" key="1">
    <citation type="submission" date="2019-07" db="EMBL/GenBank/DDBJ databases">
        <title>Microlunatus dokdonensis sp. nov. isolated from the rhizospheric soil of the wild plant Elymus tsukushiensis.</title>
        <authorList>
            <person name="Ghim S.-Y."/>
            <person name="Hwang Y.-J."/>
            <person name="Son J.-S."/>
            <person name="Shin J.-H."/>
        </authorList>
    </citation>
    <scope>NUCLEOTIDE SEQUENCE [LARGE SCALE GENOMIC DNA]</scope>
    <source>
        <strain evidence="9 10">KUDC0627</strain>
    </source>
</reference>
<keyword evidence="10" id="KW-1185">Reference proteome</keyword>
<dbReference type="AlphaFoldDB" id="A0A516Q1G3"/>
<dbReference type="Gene3D" id="1.10.520.20">
    <property type="entry name" value="N-terminal domain of the delta subunit of the F1F0-ATP synthase"/>
    <property type="match status" value="1"/>
</dbReference>
<evidence type="ECO:0000313" key="9">
    <source>
        <dbReference type="EMBL" id="QDP97051.1"/>
    </source>
</evidence>
<keyword evidence="7 8" id="KW-0066">ATP synthesis</keyword>
<comment type="similarity">
    <text evidence="8">Belongs to the ATPase delta chain family.</text>
</comment>
<keyword evidence="3 8" id="KW-0375">Hydrogen ion transport</keyword>
<evidence type="ECO:0000256" key="5">
    <source>
        <dbReference type="ARBA" id="ARBA00023136"/>
    </source>
</evidence>
<sequence>MSIESEAAVAELDATLDRTQVSAELADELFGVVDLLEGSPALRRALTDPSTPTERRQGLAQGLLESRIDSAALGLVTEAVGKRLGHRALLDALERQAIRALLKVAQSEHRLDDVEDQLFRFGRLVDGDAALRAAITDRTASVERRVELVDALLSGRAAAETVRLAERAIGARDRNFARTLGGYVAEAATLRNRLIATVRVARPLELQQRDRLQNALARQVGREVALQEIVEPELLGGLRIELGDEVIEGTVAGRLDEVRRQFG</sequence>
<proteinExistence type="inferred from homology"/>
<evidence type="ECO:0000256" key="3">
    <source>
        <dbReference type="ARBA" id="ARBA00022781"/>
    </source>
</evidence>
<keyword evidence="6 8" id="KW-0139">CF(1)</keyword>
<gene>
    <name evidence="8" type="primary">atpH</name>
    <name evidence="9" type="ORF">FOE78_14965</name>
</gene>
<evidence type="ECO:0000313" key="10">
    <source>
        <dbReference type="Proteomes" id="UP000319263"/>
    </source>
</evidence>
<dbReference type="HAMAP" id="MF_01416">
    <property type="entry name" value="ATP_synth_delta_bact"/>
    <property type="match status" value="1"/>
</dbReference>
<organism evidence="9 10">
    <name type="scientific">Microlunatus elymi</name>
    <dbReference type="NCBI Taxonomy" id="2596828"/>
    <lineage>
        <taxon>Bacteria</taxon>
        <taxon>Bacillati</taxon>
        <taxon>Actinomycetota</taxon>
        <taxon>Actinomycetes</taxon>
        <taxon>Propionibacteriales</taxon>
        <taxon>Propionibacteriaceae</taxon>
        <taxon>Microlunatus</taxon>
    </lineage>
</organism>
<dbReference type="KEGG" id="mik:FOE78_14965"/>
<keyword evidence="4 8" id="KW-0406">Ion transport</keyword>
<dbReference type="OrthoDB" id="5242917at2"/>
<evidence type="ECO:0000256" key="8">
    <source>
        <dbReference type="HAMAP-Rule" id="MF_01416"/>
    </source>
</evidence>
<evidence type="ECO:0000256" key="2">
    <source>
        <dbReference type="ARBA" id="ARBA00022448"/>
    </source>
</evidence>
<dbReference type="Pfam" id="PF00213">
    <property type="entry name" value="OSCP"/>
    <property type="match status" value="1"/>
</dbReference>
<dbReference type="GO" id="GO:0045259">
    <property type="term" value="C:proton-transporting ATP synthase complex"/>
    <property type="evidence" value="ECO:0007669"/>
    <property type="project" value="UniProtKB-KW"/>
</dbReference>
<dbReference type="Proteomes" id="UP000319263">
    <property type="component" value="Chromosome"/>
</dbReference>
<dbReference type="InterPro" id="IPR026015">
    <property type="entry name" value="ATP_synth_OSCP/delta_N_sf"/>
</dbReference>
<dbReference type="RefSeq" id="WP_143987012.1">
    <property type="nucleotide sequence ID" value="NZ_CP041692.1"/>
</dbReference>
<dbReference type="NCBIfam" id="NF009967">
    <property type="entry name" value="PRK13430.1"/>
    <property type="match status" value="1"/>
</dbReference>
<evidence type="ECO:0000256" key="7">
    <source>
        <dbReference type="ARBA" id="ARBA00023310"/>
    </source>
</evidence>
<comment type="subcellular location">
    <subcellularLocation>
        <location evidence="8">Cell membrane</location>
        <topology evidence="8">Peripheral membrane protein</topology>
    </subcellularLocation>
    <subcellularLocation>
        <location evidence="1">Membrane</location>
    </subcellularLocation>
</comment>
<dbReference type="GO" id="GO:0046933">
    <property type="term" value="F:proton-transporting ATP synthase activity, rotational mechanism"/>
    <property type="evidence" value="ECO:0007669"/>
    <property type="project" value="UniProtKB-UniRule"/>
</dbReference>
<keyword evidence="5 8" id="KW-0472">Membrane</keyword>
<dbReference type="InterPro" id="IPR000711">
    <property type="entry name" value="ATPase_OSCP/dsu"/>
</dbReference>
<keyword evidence="8" id="KW-1003">Cell membrane</keyword>
<comment type="function">
    <text evidence="8">F(1)F(0) ATP synthase produces ATP from ADP in the presence of a proton or sodium gradient. F-type ATPases consist of two structural domains, F(1) containing the extramembraneous catalytic core and F(0) containing the membrane proton channel, linked together by a central stalk and a peripheral stalk. During catalysis, ATP synthesis in the catalytic domain of F(1) is coupled via a rotary mechanism of the central stalk subunits to proton translocation.</text>
</comment>
<comment type="function">
    <text evidence="8">This protein is part of the stalk that links CF(0) to CF(1). It either transmits conformational changes from CF(0) to CF(1) or is implicated in proton conduction.</text>
</comment>
<dbReference type="PANTHER" id="PTHR11910">
    <property type="entry name" value="ATP SYNTHASE DELTA CHAIN"/>
    <property type="match status" value="1"/>
</dbReference>
<evidence type="ECO:0000256" key="6">
    <source>
        <dbReference type="ARBA" id="ARBA00023196"/>
    </source>
</evidence>
<name>A0A516Q1G3_9ACTN</name>
<evidence type="ECO:0000256" key="1">
    <source>
        <dbReference type="ARBA" id="ARBA00004370"/>
    </source>
</evidence>
<dbReference type="PROSITE" id="PS00389">
    <property type="entry name" value="ATPASE_DELTA"/>
    <property type="match status" value="1"/>
</dbReference>
<dbReference type="PRINTS" id="PR00125">
    <property type="entry name" value="ATPASEDELTA"/>
</dbReference>
<keyword evidence="2 8" id="KW-0813">Transport</keyword>
<dbReference type="InterPro" id="IPR020781">
    <property type="entry name" value="ATPase_OSCP/d_CS"/>
</dbReference>
<dbReference type="GO" id="GO:0005886">
    <property type="term" value="C:plasma membrane"/>
    <property type="evidence" value="ECO:0007669"/>
    <property type="project" value="UniProtKB-SubCell"/>
</dbReference>
<protein>
    <recommendedName>
        <fullName evidence="8">ATP synthase subunit delta</fullName>
    </recommendedName>
    <alternativeName>
        <fullName evidence="8">ATP synthase F(1) sector subunit delta</fullName>
    </alternativeName>
    <alternativeName>
        <fullName evidence="8">F-type ATPase subunit delta</fullName>
        <shortName evidence="8">F-ATPase subunit delta</shortName>
    </alternativeName>
</protein>